<proteinExistence type="predicted"/>
<evidence type="ECO:0000256" key="1">
    <source>
        <dbReference type="SAM" id="MobiDB-lite"/>
    </source>
</evidence>
<sequence length="70" mass="6859">CIVSSQGVSPCSTLTGSTASPSAESPCSTLPETTSSSRAPVICSSTCSTATSTIITTPSSTLESKDSGII</sequence>
<comment type="caution">
    <text evidence="2">The sequence shown here is derived from an EMBL/GenBank/DDBJ whole genome shotgun (WGS) entry which is preliminary data.</text>
</comment>
<reference evidence="2 3" key="1">
    <citation type="submission" date="2024-05" db="EMBL/GenBank/DDBJ databases">
        <title>Genome sequencing and assembly of Indian major carp, Cirrhinus mrigala (Hamilton, 1822).</title>
        <authorList>
            <person name="Mohindra V."/>
            <person name="Chowdhury L.M."/>
            <person name="Lal K."/>
            <person name="Jena J.K."/>
        </authorList>
    </citation>
    <scope>NUCLEOTIDE SEQUENCE [LARGE SCALE GENOMIC DNA]</scope>
    <source>
        <strain evidence="2">CM1030</strain>
        <tissue evidence="2">Blood</tissue>
    </source>
</reference>
<evidence type="ECO:0000313" key="3">
    <source>
        <dbReference type="Proteomes" id="UP001529510"/>
    </source>
</evidence>
<dbReference type="EMBL" id="JAMKFB020000006">
    <property type="protein sequence ID" value="KAL0190622.1"/>
    <property type="molecule type" value="Genomic_DNA"/>
</dbReference>
<organism evidence="2 3">
    <name type="scientific">Cirrhinus mrigala</name>
    <name type="common">Mrigala</name>
    <dbReference type="NCBI Taxonomy" id="683832"/>
    <lineage>
        <taxon>Eukaryota</taxon>
        <taxon>Metazoa</taxon>
        <taxon>Chordata</taxon>
        <taxon>Craniata</taxon>
        <taxon>Vertebrata</taxon>
        <taxon>Euteleostomi</taxon>
        <taxon>Actinopterygii</taxon>
        <taxon>Neopterygii</taxon>
        <taxon>Teleostei</taxon>
        <taxon>Ostariophysi</taxon>
        <taxon>Cypriniformes</taxon>
        <taxon>Cyprinidae</taxon>
        <taxon>Labeoninae</taxon>
        <taxon>Labeonini</taxon>
        <taxon>Cirrhinus</taxon>
    </lineage>
</organism>
<protein>
    <submittedName>
        <fullName evidence="2">Uncharacterized protein</fullName>
    </submittedName>
</protein>
<gene>
    <name evidence="2" type="ORF">M9458_013320</name>
</gene>
<dbReference type="Proteomes" id="UP001529510">
    <property type="component" value="Unassembled WGS sequence"/>
</dbReference>
<name>A0ABD0QWM6_CIRMR</name>
<keyword evidence="3" id="KW-1185">Reference proteome</keyword>
<evidence type="ECO:0000313" key="2">
    <source>
        <dbReference type="EMBL" id="KAL0190622.1"/>
    </source>
</evidence>
<feature type="compositionally biased region" description="Polar residues" evidence="1">
    <location>
        <begin position="1"/>
        <end position="38"/>
    </location>
</feature>
<feature type="non-terminal residue" evidence="2">
    <location>
        <position position="1"/>
    </location>
</feature>
<accession>A0ABD0QWM6</accession>
<feature type="non-terminal residue" evidence="2">
    <location>
        <position position="70"/>
    </location>
</feature>
<dbReference type="AlphaFoldDB" id="A0ABD0QWM6"/>
<feature type="region of interest" description="Disordered" evidence="1">
    <location>
        <begin position="1"/>
        <end position="39"/>
    </location>
</feature>